<dbReference type="GO" id="GO:0043484">
    <property type="term" value="P:regulation of RNA splicing"/>
    <property type="evidence" value="ECO:0007669"/>
    <property type="project" value="TreeGrafter"/>
</dbReference>
<evidence type="ECO:0000256" key="10">
    <source>
        <dbReference type="ARBA" id="ARBA00023242"/>
    </source>
</evidence>
<dbReference type="GO" id="GO:0004674">
    <property type="term" value="F:protein serine/threonine kinase activity"/>
    <property type="evidence" value="ECO:0007669"/>
    <property type="project" value="UniProtKB-KW"/>
</dbReference>
<dbReference type="PROSITE" id="PS50011">
    <property type="entry name" value="PROTEIN_KINASE_DOM"/>
    <property type="match status" value="1"/>
</dbReference>
<dbReference type="InterPro" id="IPR022043">
    <property type="entry name" value="CAF1A_DD"/>
</dbReference>
<evidence type="ECO:0000256" key="11">
    <source>
        <dbReference type="ARBA" id="ARBA00037966"/>
    </source>
</evidence>
<evidence type="ECO:0000313" key="19">
    <source>
        <dbReference type="Proteomes" id="UP000625711"/>
    </source>
</evidence>
<dbReference type="PANTHER" id="PTHR45646">
    <property type="entry name" value="SERINE/THREONINE-PROTEIN KINASE DOA-RELATED"/>
    <property type="match status" value="1"/>
</dbReference>
<keyword evidence="7" id="KW-0418">Kinase</keyword>
<dbReference type="SUPFAM" id="SSF56112">
    <property type="entry name" value="Protein kinase-like (PK-like)"/>
    <property type="match status" value="1"/>
</dbReference>
<dbReference type="InterPro" id="IPR017441">
    <property type="entry name" value="Protein_kinase_ATP_BS"/>
</dbReference>
<dbReference type="EC" id="2.7.12.1" evidence="2"/>
<evidence type="ECO:0000256" key="1">
    <source>
        <dbReference type="ARBA" id="ARBA00004123"/>
    </source>
</evidence>
<comment type="similarity">
    <text evidence="11">Belongs to the protein kinase superfamily. CMGC Ser/Thr protein kinase family. Lammer subfamily.</text>
</comment>
<dbReference type="EMBL" id="JAACXV010000086">
    <property type="protein sequence ID" value="KAF7283789.1"/>
    <property type="molecule type" value="Genomic_DNA"/>
</dbReference>
<keyword evidence="10" id="KW-0539">Nucleus</keyword>
<evidence type="ECO:0000256" key="5">
    <source>
        <dbReference type="ARBA" id="ARBA00022679"/>
    </source>
</evidence>
<gene>
    <name evidence="18" type="ORF">GWI33_022829</name>
</gene>
<reference evidence="18" key="1">
    <citation type="submission" date="2020-08" db="EMBL/GenBank/DDBJ databases">
        <title>Genome sequencing and assembly of the red palm weevil Rhynchophorus ferrugineus.</title>
        <authorList>
            <person name="Dias G.B."/>
            <person name="Bergman C.M."/>
            <person name="Manee M."/>
        </authorList>
    </citation>
    <scope>NUCLEOTIDE SEQUENCE</scope>
    <source>
        <strain evidence="18">AA-2017</strain>
        <tissue evidence="18">Whole larva</tissue>
    </source>
</reference>
<keyword evidence="6 15" id="KW-0547">Nucleotide-binding</keyword>
<dbReference type="InterPro" id="IPR021644">
    <property type="entry name" value="CAF-1_p150_acidic"/>
</dbReference>
<dbReference type="AlphaFoldDB" id="A0A834IPG6"/>
<organism evidence="18 19">
    <name type="scientific">Rhynchophorus ferrugineus</name>
    <name type="common">Red palm weevil</name>
    <name type="synonym">Curculio ferrugineus</name>
    <dbReference type="NCBI Taxonomy" id="354439"/>
    <lineage>
        <taxon>Eukaryota</taxon>
        <taxon>Metazoa</taxon>
        <taxon>Ecdysozoa</taxon>
        <taxon>Arthropoda</taxon>
        <taxon>Hexapoda</taxon>
        <taxon>Insecta</taxon>
        <taxon>Pterygota</taxon>
        <taxon>Neoptera</taxon>
        <taxon>Endopterygota</taxon>
        <taxon>Coleoptera</taxon>
        <taxon>Polyphaga</taxon>
        <taxon>Cucujiformia</taxon>
        <taxon>Curculionidae</taxon>
        <taxon>Dryophthorinae</taxon>
        <taxon>Rhynchophorus</taxon>
    </lineage>
</organism>
<keyword evidence="4" id="KW-0597">Phosphoprotein</keyword>
<protein>
    <recommendedName>
        <fullName evidence="2">dual-specificity kinase</fullName>
        <ecNumber evidence="2">2.7.12.1</ecNumber>
    </recommendedName>
</protein>
<dbReference type="PANTHER" id="PTHR45646:SF11">
    <property type="entry name" value="SERINE_THREONINE-PROTEIN KINASE DOA"/>
    <property type="match status" value="1"/>
</dbReference>
<evidence type="ECO:0000256" key="2">
    <source>
        <dbReference type="ARBA" id="ARBA00013203"/>
    </source>
</evidence>
<feature type="binding site" evidence="15">
    <location>
        <position position="924"/>
    </location>
    <ligand>
        <name>ATP</name>
        <dbReference type="ChEBI" id="CHEBI:30616"/>
    </ligand>
</feature>
<evidence type="ECO:0000256" key="7">
    <source>
        <dbReference type="ARBA" id="ARBA00022777"/>
    </source>
</evidence>
<accession>A0A834IPG6</accession>
<evidence type="ECO:0000256" key="12">
    <source>
        <dbReference type="ARBA" id="ARBA00049003"/>
    </source>
</evidence>
<keyword evidence="3" id="KW-0723">Serine/threonine-protein kinase</keyword>
<comment type="subcellular location">
    <subcellularLocation>
        <location evidence="1">Nucleus</location>
    </subcellularLocation>
</comment>
<name>A0A834IPG6_RHYFE</name>
<dbReference type="InterPro" id="IPR008271">
    <property type="entry name" value="Ser/Thr_kinase_AS"/>
</dbReference>
<comment type="catalytic activity">
    <reaction evidence="12">
        <text>L-seryl-[protein] + ATP = O-phospho-L-seryl-[protein] + ADP + H(+)</text>
        <dbReference type="Rhea" id="RHEA:17989"/>
        <dbReference type="Rhea" id="RHEA-COMP:9863"/>
        <dbReference type="Rhea" id="RHEA-COMP:11604"/>
        <dbReference type="ChEBI" id="CHEBI:15378"/>
        <dbReference type="ChEBI" id="CHEBI:29999"/>
        <dbReference type="ChEBI" id="CHEBI:30616"/>
        <dbReference type="ChEBI" id="CHEBI:83421"/>
        <dbReference type="ChEBI" id="CHEBI:456216"/>
        <dbReference type="EC" id="2.7.12.1"/>
    </reaction>
</comment>
<dbReference type="GO" id="GO:0005524">
    <property type="term" value="F:ATP binding"/>
    <property type="evidence" value="ECO:0007669"/>
    <property type="project" value="UniProtKB-UniRule"/>
</dbReference>
<proteinExistence type="inferred from homology"/>
<dbReference type="GO" id="GO:0005634">
    <property type="term" value="C:nucleus"/>
    <property type="evidence" value="ECO:0007669"/>
    <property type="project" value="UniProtKB-SubCell"/>
</dbReference>
<evidence type="ECO:0000256" key="13">
    <source>
        <dbReference type="ARBA" id="ARBA00049308"/>
    </source>
</evidence>
<dbReference type="GO" id="GO:0004713">
    <property type="term" value="F:protein tyrosine kinase activity"/>
    <property type="evidence" value="ECO:0007669"/>
    <property type="project" value="UniProtKB-KW"/>
</dbReference>
<keyword evidence="8 15" id="KW-0067">ATP-binding</keyword>
<evidence type="ECO:0000256" key="4">
    <source>
        <dbReference type="ARBA" id="ARBA00022553"/>
    </source>
</evidence>
<feature type="domain" description="Protein kinase" evidence="17">
    <location>
        <begin position="895"/>
        <end position="1209"/>
    </location>
</feature>
<evidence type="ECO:0000256" key="15">
    <source>
        <dbReference type="PROSITE-ProRule" id="PRU10141"/>
    </source>
</evidence>
<feature type="region of interest" description="Disordered" evidence="16">
    <location>
        <begin position="428"/>
        <end position="455"/>
    </location>
</feature>
<evidence type="ECO:0000256" key="14">
    <source>
        <dbReference type="ARBA" id="ARBA00051680"/>
    </source>
</evidence>
<evidence type="ECO:0000256" key="16">
    <source>
        <dbReference type="SAM" id="MobiDB-lite"/>
    </source>
</evidence>
<sequence>MVSYAVHYELNRTHHQETILSDFGSMRLDMTKEQPQVLYVAMATWIPKCNMVTYQSHQQQINSEDVSITEDGQSVQKVLDNSTSNNVDLDSTEQSEGSKVTTEEETSIDHKADSITQDSLDILNISVSSALEVASTPKKVLTPKQLQKKLESEKKKLERQKEREEREKQKNEEKERILAEKQKLKQQKEAEKQKVFEEKQKQLQLKQKEKEVKEEQKRKEREEKEQKRKEKEEKEEQKRRERELEKQKKQQELEERNKEKQREEEKKQKTAALFANFFKKSDGVEREKKIEKNNSTFMPFEIKSDMRLPPIRRKILSDECLNKLDEFIKKQNEDASYLKDLKLGKIKPTISFKTWPDEDSDNDLILLEDDKDLGETICDSTSNVKKMRAKFFLFHENRRPPYFGTWRKKSDIIRPRKPLVEDTKYFNYEEDSDDDWEEEEQGESLDVSGDEDDKDIENEQDDYEVDNDFFVPHGHLSEDEMDDEEDAKLSPESLKQKLKLLKDAFDEDMKSKTHKLKPRSIGCIWINKKGDNIEEGIQRYLQPFAIFHSGPIEIKSRCEIFVSSPDKKKNKTPQELSKEHVLLFFKVIHGSRKKKKLLIEEFLTYMANQGIQVEVSKANLLRYLKQSATYKKCKENGPLKNKYAVKEHTDRDNMSAVPVQNAATNAATADHPPVRNVTTNTGTTRGRAADQGVIDAATRTTRSVLEIYDGLKAHRQTASADTPLLYRTVRVLFGLPYRPGPDPFDGLSDDRVVPATHNLDEMAASIAATASPNLWSTSQRKAACRIFAQALFSALPVVPRKKVSEACTLSNVIDVNGGKEDTRRYTNNEPVEIRVKDIRCNNYSDSESRSCSSCSTDSDYEGSSTYDESSRAPSVEDDEEGHLIYRSGDILQDRYKILGTLGEGTFGKVVKIKDLEMDHSMALKIIKNVEKYREAAKLEINVLEKLYDKDPDSIHLCVKMLDWFDYHGHMCIAFEMLGLSVFDFLKDNNYQPYPLDQVRHISYQLCYSVKFLHDNKLTHTDLKPENILFVDSAYELVYNANKRREVKRVKRTDVRLIDFGSATFDHEHHSTIVSTRHYRAPEVILELGWAQPCDVWSIGCILFELYLGITLFQTHDNREHLAMMQRILGEIPGRMARKTKTKYFYKGKLDWDEKSSAGRYVRDNCKPLSRYQQSDQSDHKYLFDLIFKMLEYEPSERITLKEAMNHPFFDKIPAYQRLGDHGGSGDAHRDRSHSLSR</sequence>
<evidence type="ECO:0000256" key="3">
    <source>
        <dbReference type="ARBA" id="ARBA00022527"/>
    </source>
</evidence>
<dbReference type="Pfam" id="PF11600">
    <property type="entry name" value="CAF1A_acidic"/>
    <property type="match status" value="1"/>
</dbReference>
<dbReference type="PROSITE" id="PS00107">
    <property type="entry name" value="PROTEIN_KINASE_ATP"/>
    <property type="match status" value="1"/>
</dbReference>
<dbReference type="GO" id="GO:0004712">
    <property type="term" value="F:protein serine/threonine/tyrosine kinase activity"/>
    <property type="evidence" value="ECO:0007669"/>
    <property type="project" value="UniProtKB-EC"/>
</dbReference>
<dbReference type="Gene3D" id="1.10.510.10">
    <property type="entry name" value="Transferase(Phosphotransferase) domain 1"/>
    <property type="match status" value="1"/>
</dbReference>
<evidence type="ECO:0000256" key="9">
    <source>
        <dbReference type="ARBA" id="ARBA00023137"/>
    </source>
</evidence>
<dbReference type="InterPro" id="IPR011009">
    <property type="entry name" value="Kinase-like_dom_sf"/>
</dbReference>
<feature type="region of interest" description="Disordered" evidence="16">
    <location>
        <begin position="142"/>
        <end position="268"/>
    </location>
</feature>
<feature type="compositionally biased region" description="Basic and acidic residues" evidence="16">
    <location>
        <begin position="148"/>
        <end position="268"/>
    </location>
</feature>
<dbReference type="OrthoDB" id="283111at2759"/>
<dbReference type="SMART" id="SM00220">
    <property type="entry name" value="S_TKc"/>
    <property type="match status" value="1"/>
</dbReference>
<feature type="compositionally biased region" description="Polar residues" evidence="16">
    <location>
        <begin position="83"/>
        <end position="100"/>
    </location>
</feature>
<dbReference type="PROSITE" id="PS00108">
    <property type="entry name" value="PROTEIN_KINASE_ST"/>
    <property type="match status" value="1"/>
</dbReference>
<dbReference type="Proteomes" id="UP000625711">
    <property type="component" value="Unassembled WGS sequence"/>
</dbReference>
<dbReference type="Pfam" id="PF00069">
    <property type="entry name" value="Pkinase"/>
    <property type="match status" value="1"/>
</dbReference>
<dbReference type="InterPro" id="IPR000719">
    <property type="entry name" value="Prot_kinase_dom"/>
</dbReference>
<comment type="catalytic activity">
    <reaction evidence="13">
        <text>L-threonyl-[protein] + ATP = O-phospho-L-threonyl-[protein] + ADP + H(+)</text>
        <dbReference type="Rhea" id="RHEA:46608"/>
        <dbReference type="Rhea" id="RHEA-COMP:11060"/>
        <dbReference type="Rhea" id="RHEA-COMP:11605"/>
        <dbReference type="ChEBI" id="CHEBI:15378"/>
        <dbReference type="ChEBI" id="CHEBI:30013"/>
        <dbReference type="ChEBI" id="CHEBI:30616"/>
        <dbReference type="ChEBI" id="CHEBI:61977"/>
        <dbReference type="ChEBI" id="CHEBI:456216"/>
        <dbReference type="EC" id="2.7.12.1"/>
    </reaction>
</comment>
<evidence type="ECO:0000313" key="18">
    <source>
        <dbReference type="EMBL" id="KAF7283789.1"/>
    </source>
</evidence>
<feature type="region of interest" description="Disordered" evidence="16">
    <location>
        <begin position="843"/>
        <end position="878"/>
    </location>
</feature>
<comment type="catalytic activity">
    <reaction evidence="14">
        <text>L-tyrosyl-[protein] + ATP = O-phospho-L-tyrosyl-[protein] + ADP + H(+)</text>
        <dbReference type="Rhea" id="RHEA:10596"/>
        <dbReference type="Rhea" id="RHEA-COMP:10136"/>
        <dbReference type="Rhea" id="RHEA-COMP:20101"/>
        <dbReference type="ChEBI" id="CHEBI:15378"/>
        <dbReference type="ChEBI" id="CHEBI:30616"/>
        <dbReference type="ChEBI" id="CHEBI:46858"/>
        <dbReference type="ChEBI" id="CHEBI:61978"/>
        <dbReference type="ChEBI" id="CHEBI:456216"/>
        <dbReference type="EC" id="2.7.12.1"/>
    </reaction>
</comment>
<dbReference type="InterPro" id="IPR051175">
    <property type="entry name" value="CLK_kinases"/>
</dbReference>
<feature type="region of interest" description="Disordered" evidence="16">
    <location>
        <begin position="83"/>
        <end position="109"/>
    </location>
</feature>
<keyword evidence="9" id="KW-0829">Tyrosine-protein kinase</keyword>
<comment type="caution">
    <text evidence="18">The sequence shown here is derived from an EMBL/GenBank/DDBJ whole genome shotgun (WGS) entry which is preliminary data.</text>
</comment>
<dbReference type="Gene3D" id="3.30.200.20">
    <property type="entry name" value="Phosphorylase Kinase, domain 1"/>
    <property type="match status" value="1"/>
</dbReference>
<dbReference type="FunFam" id="3.30.200.20:FF:000061">
    <property type="entry name" value="Dual specificity protein kinase CLK2"/>
    <property type="match status" value="1"/>
</dbReference>
<dbReference type="CDD" id="cd14134">
    <property type="entry name" value="PKc_CLK"/>
    <property type="match status" value="1"/>
</dbReference>
<evidence type="ECO:0000256" key="6">
    <source>
        <dbReference type="ARBA" id="ARBA00022741"/>
    </source>
</evidence>
<keyword evidence="5" id="KW-0808">Transferase</keyword>
<keyword evidence="19" id="KW-1185">Reference proteome</keyword>
<evidence type="ECO:0000259" key="17">
    <source>
        <dbReference type="PROSITE" id="PS50011"/>
    </source>
</evidence>
<dbReference type="Pfam" id="PF12253">
    <property type="entry name" value="CAF1A_dimeriz"/>
    <property type="match status" value="1"/>
</dbReference>
<dbReference type="FunFam" id="1.10.510.10:FF:000145">
    <property type="entry name" value="Dual specificity protein kinase CLK2"/>
    <property type="match status" value="1"/>
</dbReference>
<evidence type="ECO:0000256" key="8">
    <source>
        <dbReference type="ARBA" id="ARBA00022840"/>
    </source>
</evidence>